<feature type="compositionally biased region" description="Polar residues" evidence="1">
    <location>
        <begin position="1"/>
        <end position="17"/>
    </location>
</feature>
<reference evidence="3 4" key="1">
    <citation type="journal article" date="2020" name="Mol. Plant">
        <title>The Chromosome-Based Rubber Tree Genome Provides New Insights into Spurge Genome Evolution and Rubber Biosynthesis.</title>
        <authorList>
            <person name="Liu J."/>
            <person name="Shi C."/>
            <person name="Shi C.C."/>
            <person name="Li W."/>
            <person name="Zhang Q.J."/>
            <person name="Zhang Y."/>
            <person name="Li K."/>
            <person name="Lu H.F."/>
            <person name="Shi C."/>
            <person name="Zhu S.T."/>
            <person name="Xiao Z.Y."/>
            <person name="Nan H."/>
            <person name="Yue Y."/>
            <person name="Zhu X.G."/>
            <person name="Wu Y."/>
            <person name="Hong X.N."/>
            <person name="Fan G.Y."/>
            <person name="Tong Y."/>
            <person name="Zhang D."/>
            <person name="Mao C.L."/>
            <person name="Liu Y.L."/>
            <person name="Hao S.J."/>
            <person name="Liu W.Q."/>
            <person name="Lv M.Q."/>
            <person name="Zhang H.B."/>
            <person name="Liu Y."/>
            <person name="Hu-Tang G.R."/>
            <person name="Wang J.P."/>
            <person name="Wang J.H."/>
            <person name="Sun Y.H."/>
            <person name="Ni S.B."/>
            <person name="Chen W.B."/>
            <person name="Zhang X.C."/>
            <person name="Jiao Y.N."/>
            <person name="Eichler E.E."/>
            <person name="Li G.H."/>
            <person name="Liu X."/>
            <person name="Gao L.Z."/>
        </authorList>
    </citation>
    <scope>NUCLEOTIDE SEQUENCE [LARGE SCALE GENOMIC DNA]</scope>
    <source>
        <strain evidence="4">cv. GT1</strain>
        <tissue evidence="3">Leaf</tissue>
    </source>
</reference>
<feature type="domain" description="Nodulin homeobox homeobox-like" evidence="2">
    <location>
        <begin position="134"/>
        <end position="205"/>
    </location>
</feature>
<accession>A0A6A6LS33</accession>
<keyword evidence="4" id="KW-1185">Reference proteome</keyword>
<evidence type="ECO:0000313" key="3">
    <source>
        <dbReference type="EMBL" id="KAF2303824.1"/>
    </source>
</evidence>
<dbReference type="InterPro" id="IPR056560">
    <property type="entry name" value="HTH_NDX"/>
</dbReference>
<dbReference type="Pfam" id="PF24426">
    <property type="entry name" value="HTH_NDX"/>
    <property type="match status" value="1"/>
</dbReference>
<dbReference type="Proteomes" id="UP000467840">
    <property type="component" value="Chromosome 16"/>
</dbReference>
<gene>
    <name evidence="3" type="ORF">GH714_023639</name>
</gene>
<feature type="compositionally biased region" description="Basic and acidic residues" evidence="1">
    <location>
        <begin position="225"/>
        <end position="236"/>
    </location>
</feature>
<name>A0A6A6LS33_HEVBR</name>
<proteinExistence type="predicted"/>
<dbReference type="AlphaFoldDB" id="A0A6A6LS33"/>
<evidence type="ECO:0000256" key="1">
    <source>
        <dbReference type="SAM" id="MobiDB-lite"/>
    </source>
</evidence>
<feature type="compositionally biased region" description="Basic and acidic residues" evidence="1">
    <location>
        <begin position="19"/>
        <end position="33"/>
    </location>
</feature>
<dbReference type="PANTHER" id="PTHR35743">
    <property type="entry name" value="NODULIN HOMEOBOX"/>
    <property type="match status" value="1"/>
</dbReference>
<sequence>MASNSSNNSILPVSVSPSAEEKHRERLIRGGDEKLFRGSAMTKRGAYEDKGKSGAIASAVFKEIDTDFQNVETSGSDTSSTQGRNFVGQTGNGDFPESNEHIKENGCLGVQEDEKLETIQTEGKQPRKQKRTIMNDYQMTIIENALVDEPDMQRNAASIQSWADILSLHVRFHIAFQGSEVTFSQLKNWINNRKARLARAGKDVRAPMELDNAHSERLGGPAVRHSHDSPESHGEDNVPSGARLVQNKSRNW</sequence>
<dbReference type="InterPro" id="IPR039325">
    <property type="entry name" value="NDX"/>
</dbReference>
<feature type="region of interest" description="Disordered" evidence="1">
    <location>
        <begin position="1"/>
        <end position="33"/>
    </location>
</feature>
<dbReference type="GO" id="GO:0009908">
    <property type="term" value="P:flower development"/>
    <property type="evidence" value="ECO:0007669"/>
    <property type="project" value="InterPro"/>
</dbReference>
<organism evidence="3 4">
    <name type="scientific">Hevea brasiliensis</name>
    <name type="common">Para rubber tree</name>
    <name type="synonym">Siphonia brasiliensis</name>
    <dbReference type="NCBI Taxonomy" id="3981"/>
    <lineage>
        <taxon>Eukaryota</taxon>
        <taxon>Viridiplantae</taxon>
        <taxon>Streptophyta</taxon>
        <taxon>Embryophyta</taxon>
        <taxon>Tracheophyta</taxon>
        <taxon>Spermatophyta</taxon>
        <taxon>Magnoliopsida</taxon>
        <taxon>eudicotyledons</taxon>
        <taxon>Gunneridae</taxon>
        <taxon>Pentapetalae</taxon>
        <taxon>rosids</taxon>
        <taxon>fabids</taxon>
        <taxon>Malpighiales</taxon>
        <taxon>Euphorbiaceae</taxon>
        <taxon>Crotonoideae</taxon>
        <taxon>Micrandreae</taxon>
        <taxon>Hevea</taxon>
    </lineage>
</organism>
<evidence type="ECO:0000259" key="2">
    <source>
        <dbReference type="Pfam" id="PF24426"/>
    </source>
</evidence>
<dbReference type="GO" id="GO:0003697">
    <property type="term" value="F:single-stranded DNA binding"/>
    <property type="evidence" value="ECO:0007669"/>
    <property type="project" value="InterPro"/>
</dbReference>
<protein>
    <recommendedName>
        <fullName evidence="2">Nodulin homeobox homeobox-like domain-containing protein</fullName>
    </recommendedName>
</protein>
<comment type="caution">
    <text evidence="3">The sequence shown here is derived from an EMBL/GenBank/DDBJ whole genome shotgun (WGS) entry which is preliminary data.</text>
</comment>
<feature type="region of interest" description="Disordered" evidence="1">
    <location>
        <begin position="212"/>
        <end position="252"/>
    </location>
</feature>
<dbReference type="EMBL" id="JAAGAX010000009">
    <property type="protein sequence ID" value="KAF2303824.1"/>
    <property type="molecule type" value="Genomic_DNA"/>
</dbReference>
<dbReference type="PANTHER" id="PTHR35743:SF1">
    <property type="entry name" value="NODULIN HOMEOBOX"/>
    <property type="match status" value="1"/>
</dbReference>
<evidence type="ECO:0000313" key="4">
    <source>
        <dbReference type="Proteomes" id="UP000467840"/>
    </source>
</evidence>